<dbReference type="SUPFAM" id="SSF55920">
    <property type="entry name" value="Creatinase/aminopeptidase"/>
    <property type="match status" value="1"/>
</dbReference>
<evidence type="ECO:0000256" key="4">
    <source>
        <dbReference type="ARBA" id="ARBA00023049"/>
    </source>
</evidence>
<evidence type="ECO:0000256" key="2">
    <source>
        <dbReference type="ARBA" id="ARBA00022723"/>
    </source>
</evidence>
<keyword evidence="8" id="KW-1185">Reference proteome</keyword>
<feature type="domain" description="Creatinase N-terminal" evidence="6">
    <location>
        <begin position="33"/>
        <end position="166"/>
    </location>
</feature>
<keyword evidence="3 7" id="KW-0378">Hydrolase</keyword>
<sequence length="401" mass="42772">MTDTDFDTSFDAALRRFRPVTAPAITDAEYDQRIAALQALMRDQGVGAVWLDASSSLTYFCGHSLGLSERIHGALIPAEGEPVHVSPAFEVPKLERLLRRPGRIATWEEDEDPYALIAAEVAALSGPGATLALDPATPWGFAAPIQAAMAGRILPAQPLIAALRQVKSAAEIAIIQTAMDASFAVQKAVWQGLRQGVSTTEVCAFVDAAHRAQGLKPLFSTAQFGEATAYPHGVPAPQILAPGDMVLIDMGAILHGYASDITRSYVFGTPTPRQRELWEHERAAQAAAFAAAQPGTLCEEVDKAARDTLIRAGFGPGYAVPGLPHRTGHGLGLDIHEEPYIVKGNRTPLAPGMCFSIEPMLCLYGECGIRLEDIICMTASGPRWFCPPASSPDRPFDPGPG</sequence>
<keyword evidence="2" id="KW-0479">Metal-binding</keyword>
<dbReference type="GO" id="GO:0006508">
    <property type="term" value="P:proteolysis"/>
    <property type="evidence" value="ECO:0007669"/>
    <property type="project" value="UniProtKB-KW"/>
</dbReference>
<accession>A0A3P5WL80</accession>
<dbReference type="InterPro" id="IPR000587">
    <property type="entry name" value="Creatinase_N"/>
</dbReference>
<dbReference type="GO" id="GO:0102009">
    <property type="term" value="F:proline dipeptidase activity"/>
    <property type="evidence" value="ECO:0007669"/>
    <property type="project" value="UniProtKB-EC"/>
</dbReference>
<dbReference type="GO" id="GO:0004177">
    <property type="term" value="F:aminopeptidase activity"/>
    <property type="evidence" value="ECO:0007669"/>
    <property type="project" value="UniProtKB-ARBA"/>
</dbReference>
<dbReference type="SUPFAM" id="SSF53092">
    <property type="entry name" value="Creatinase/prolidase N-terminal domain"/>
    <property type="match status" value="1"/>
</dbReference>
<dbReference type="EMBL" id="UXAW01000033">
    <property type="protein sequence ID" value="VDC20230.1"/>
    <property type="molecule type" value="Genomic_DNA"/>
</dbReference>
<dbReference type="RefSeq" id="WP_124084821.1">
    <property type="nucleotide sequence ID" value="NZ_UXAW01000033.1"/>
</dbReference>
<evidence type="ECO:0000256" key="1">
    <source>
        <dbReference type="ARBA" id="ARBA00022670"/>
    </source>
</evidence>
<keyword evidence="4" id="KW-0482">Metalloprotease</keyword>
<dbReference type="InterPro" id="IPR029149">
    <property type="entry name" value="Creatin/AminoP/Spt16_N"/>
</dbReference>
<feature type="domain" description="Peptidase M24" evidence="5">
    <location>
        <begin position="174"/>
        <end position="378"/>
    </location>
</feature>
<keyword evidence="1" id="KW-0645">Protease</keyword>
<dbReference type="EC" id="3.4.13.9" evidence="7"/>
<dbReference type="InterPro" id="IPR050659">
    <property type="entry name" value="Peptidase_M24B"/>
</dbReference>
<dbReference type="Proteomes" id="UP000277498">
    <property type="component" value="Unassembled WGS sequence"/>
</dbReference>
<evidence type="ECO:0000259" key="6">
    <source>
        <dbReference type="Pfam" id="PF01321"/>
    </source>
</evidence>
<dbReference type="InterPro" id="IPR001131">
    <property type="entry name" value="Peptidase_M24B_aminopep-P_CS"/>
</dbReference>
<dbReference type="InterPro" id="IPR036005">
    <property type="entry name" value="Creatinase/aminopeptidase-like"/>
</dbReference>
<evidence type="ECO:0000256" key="3">
    <source>
        <dbReference type="ARBA" id="ARBA00022801"/>
    </source>
</evidence>
<dbReference type="InterPro" id="IPR001714">
    <property type="entry name" value="Pept_M24_MAP"/>
</dbReference>
<dbReference type="PROSITE" id="PS00491">
    <property type="entry name" value="PROLINE_PEPTIDASE"/>
    <property type="match status" value="1"/>
</dbReference>
<keyword evidence="7" id="KW-0224">Dipeptidase</keyword>
<gene>
    <name evidence="7" type="primary">pepQ</name>
    <name evidence="7" type="ORF">XINFAN_00385</name>
</gene>
<evidence type="ECO:0000259" key="5">
    <source>
        <dbReference type="Pfam" id="PF00557"/>
    </source>
</evidence>
<dbReference type="GO" id="GO:0046872">
    <property type="term" value="F:metal ion binding"/>
    <property type="evidence" value="ECO:0007669"/>
    <property type="project" value="UniProtKB-KW"/>
</dbReference>
<name>A0A3P5WL80_9RHOB</name>
<organism evidence="7 8">
    <name type="scientific">Pseudogemmobacter humi</name>
    <dbReference type="NCBI Taxonomy" id="2483812"/>
    <lineage>
        <taxon>Bacteria</taxon>
        <taxon>Pseudomonadati</taxon>
        <taxon>Pseudomonadota</taxon>
        <taxon>Alphaproteobacteria</taxon>
        <taxon>Rhodobacterales</taxon>
        <taxon>Paracoccaceae</taxon>
        <taxon>Pseudogemmobacter</taxon>
    </lineage>
</organism>
<dbReference type="Gene3D" id="3.90.230.10">
    <property type="entry name" value="Creatinase/methionine aminopeptidase superfamily"/>
    <property type="match status" value="1"/>
</dbReference>
<dbReference type="AlphaFoldDB" id="A0A3P5WL80"/>
<reference evidence="7 8" key="1">
    <citation type="submission" date="2018-11" db="EMBL/GenBank/DDBJ databases">
        <authorList>
            <person name="Criscuolo A."/>
        </authorList>
    </citation>
    <scope>NUCLEOTIDE SEQUENCE [LARGE SCALE GENOMIC DNA]</scope>
    <source>
        <strain evidence="7">ACIP111625</strain>
    </source>
</reference>
<dbReference type="PANTHER" id="PTHR46112">
    <property type="entry name" value="AMINOPEPTIDASE"/>
    <property type="match status" value="1"/>
</dbReference>
<proteinExistence type="predicted"/>
<dbReference type="Pfam" id="PF00557">
    <property type="entry name" value="Peptidase_M24"/>
    <property type="match status" value="1"/>
</dbReference>
<dbReference type="InterPro" id="IPR000994">
    <property type="entry name" value="Pept_M24"/>
</dbReference>
<dbReference type="GO" id="GO:0008235">
    <property type="term" value="F:metalloexopeptidase activity"/>
    <property type="evidence" value="ECO:0007669"/>
    <property type="project" value="UniProtKB-ARBA"/>
</dbReference>
<dbReference type="OrthoDB" id="9806388at2"/>
<evidence type="ECO:0000313" key="8">
    <source>
        <dbReference type="Proteomes" id="UP000277498"/>
    </source>
</evidence>
<dbReference type="Pfam" id="PF01321">
    <property type="entry name" value="Creatinase_N"/>
    <property type="match status" value="1"/>
</dbReference>
<evidence type="ECO:0000313" key="7">
    <source>
        <dbReference type="EMBL" id="VDC20230.1"/>
    </source>
</evidence>
<dbReference type="PANTHER" id="PTHR46112:SF3">
    <property type="entry name" value="AMINOPEPTIDASE YPDF"/>
    <property type="match status" value="1"/>
</dbReference>
<dbReference type="Gene3D" id="3.40.350.10">
    <property type="entry name" value="Creatinase/prolidase N-terminal domain"/>
    <property type="match status" value="1"/>
</dbReference>
<dbReference type="PRINTS" id="PR00599">
    <property type="entry name" value="MAPEPTIDASE"/>
</dbReference>
<protein>
    <submittedName>
        <fullName evidence="7">Xaa-Pro dipeptidase</fullName>
        <ecNumber evidence="7">3.4.13.9</ecNumber>
    </submittedName>
</protein>